<accession>A0AAU7VW16</accession>
<dbReference type="RefSeq" id="WP_350351795.1">
    <property type="nucleotide sequence ID" value="NZ_CP158357.1"/>
</dbReference>
<dbReference type="EMBL" id="CP158357">
    <property type="protein sequence ID" value="XBX78542.1"/>
    <property type="molecule type" value="Genomic_DNA"/>
</dbReference>
<evidence type="ECO:0000259" key="1">
    <source>
        <dbReference type="Pfam" id="PF00144"/>
    </source>
</evidence>
<dbReference type="PANTHER" id="PTHR46825">
    <property type="entry name" value="D-ALANYL-D-ALANINE-CARBOXYPEPTIDASE/ENDOPEPTIDASE AMPH"/>
    <property type="match status" value="1"/>
</dbReference>
<dbReference type="InterPro" id="IPR012338">
    <property type="entry name" value="Beta-lactam/transpept-like"/>
</dbReference>
<dbReference type="PANTHER" id="PTHR46825:SF9">
    <property type="entry name" value="BETA-LACTAMASE-RELATED DOMAIN-CONTAINING PROTEIN"/>
    <property type="match status" value="1"/>
</dbReference>
<keyword evidence="2" id="KW-0378">Hydrolase</keyword>
<feature type="domain" description="Beta-lactamase-related" evidence="1">
    <location>
        <begin position="18"/>
        <end position="324"/>
    </location>
</feature>
<organism evidence="2">
    <name type="scientific">Microbacterium sp. A8/3-1</name>
    <dbReference type="NCBI Taxonomy" id="3160749"/>
    <lineage>
        <taxon>Bacteria</taxon>
        <taxon>Bacillati</taxon>
        <taxon>Actinomycetota</taxon>
        <taxon>Actinomycetes</taxon>
        <taxon>Micrococcales</taxon>
        <taxon>Microbacteriaceae</taxon>
        <taxon>Microbacterium</taxon>
    </lineage>
</organism>
<proteinExistence type="predicted"/>
<protein>
    <submittedName>
        <fullName evidence="2">Serine hydrolase domain-containing protein</fullName>
        <ecNumber evidence="2">3.1.1.103</ecNumber>
    </submittedName>
</protein>
<evidence type="ECO:0000313" key="2">
    <source>
        <dbReference type="EMBL" id="XBX78542.1"/>
    </source>
</evidence>
<sequence>MDTDAIAQLVSRFASPTGPGLAVGVYRGGVLVTQATAGLASVEFGVPIDERTRFDIASMSKQFAATAVLLLARDGLVSLDDDIRAHLPELRLEAPVTIAQCLQHTGGLREWLALAAIAGRSLTRITQDQTLEFVSGLSTLDFLPGTAFRYSNTGYVLAASLVHRVTGRTLGEFAAERIFRPLGMHRTLFREDSRAVLPEFAYGYESVDDRVLRADSEECAVGDGGLVTSLSELGAWFRFLRDGDILGEDIRDTLVDSTPVFPDGSIGPYAYGVYHADLGDERTIGHAGAVAGYRSHLSYLPDQDLGIVVLANHSAVPATVIANAVARLAAGVAEPAVPAPALDAGSARTAAGWWIMRGADESMRTEARLDGTLDLSGFQSGRFTLAEDGCWYGDDREEGLRLLINGDRLVLGVDMRPGRDLTFERCTGPDASATPPAGTYLSPELGTLAIIEPDGRFRLGLEIAGEIEPGPDHTFRIGPASVRRDGDDLLLGIFGADAVRFLRQPEGTTLVGVPRGLDTAS</sequence>
<dbReference type="SUPFAM" id="SSF56601">
    <property type="entry name" value="beta-lactamase/transpeptidase-like"/>
    <property type="match status" value="1"/>
</dbReference>
<reference evidence="2" key="1">
    <citation type="submission" date="2024-06" db="EMBL/GenBank/DDBJ databases">
        <title>Draft genome sequence of Microbacterium sp. strain A8/3-1, isolated from Oxytropis tragacanthoides Fisch. ex DC. Root nodules in the Altai region of Russia.</title>
        <authorList>
            <person name="Sazanova A."/>
            <person name="Guro P."/>
            <person name="Kuznetsova I."/>
            <person name="Belimov A."/>
            <person name="Safronova V."/>
        </authorList>
    </citation>
    <scope>NUCLEOTIDE SEQUENCE</scope>
    <source>
        <strain evidence="2">A8/3-1</strain>
    </source>
</reference>
<gene>
    <name evidence="2" type="ORF">ABS642_00170</name>
</gene>
<dbReference type="Pfam" id="PF00144">
    <property type="entry name" value="Beta-lactamase"/>
    <property type="match status" value="1"/>
</dbReference>
<dbReference type="GO" id="GO:0016787">
    <property type="term" value="F:hydrolase activity"/>
    <property type="evidence" value="ECO:0007669"/>
    <property type="project" value="UniProtKB-KW"/>
</dbReference>
<dbReference type="AlphaFoldDB" id="A0AAU7VW16"/>
<dbReference type="InterPro" id="IPR001466">
    <property type="entry name" value="Beta-lactam-related"/>
</dbReference>
<dbReference type="EC" id="3.1.1.103" evidence="2"/>
<name>A0AAU7VW16_9MICO</name>
<dbReference type="InterPro" id="IPR050491">
    <property type="entry name" value="AmpC-like"/>
</dbReference>
<dbReference type="Gene3D" id="3.40.710.10">
    <property type="entry name" value="DD-peptidase/beta-lactamase superfamily"/>
    <property type="match status" value="1"/>
</dbReference>